<organism evidence="3 5">
    <name type="scientific">Solemya velum gill symbiont</name>
    <dbReference type="NCBI Taxonomy" id="2340"/>
    <lineage>
        <taxon>Bacteria</taxon>
        <taxon>Pseudomonadati</taxon>
        <taxon>Pseudomonadota</taxon>
        <taxon>Gammaproteobacteria</taxon>
        <taxon>sulfur-oxidizing symbionts</taxon>
    </lineage>
</organism>
<dbReference type="Pfam" id="PF13439">
    <property type="entry name" value="Glyco_transf_4"/>
    <property type="match status" value="1"/>
</dbReference>
<sequence>MKILIITDAWFPLVNGVVHTLDNTSKELVKRGHEVVVIHPGLTPFRTFSLPTYAEIRLPWNPWRVGGMICKAAPDAIHIATEGTLGIAARLFCGRRGIPYTSSYHTKTPEYIQCRFRWFSLAVGYAFMRWLHKKSSAVLVTTESVKRELDERKLHPNLLVWSRGADFDLFHPDKRTRVKRRPVLAYVGRVSIEKNLEAFLDLPDDHYDKVIVGDGPDLVRLRKEYDLPSISFVGYKHGAELAEAYANADVFVFPSKTDTFGIVMIESNACGTPVAAYPVTGPVDFIVNGVNGYCNPDLQAAVERSLKLDRAKVRGHVVAHYSWQHVTDLFEDALIHIEDLKSRI</sequence>
<evidence type="ECO:0000259" key="2">
    <source>
        <dbReference type="Pfam" id="PF13439"/>
    </source>
</evidence>
<proteinExistence type="predicted"/>
<dbReference type="GO" id="GO:0016757">
    <property type="term" value="F:glycosyltransferase activity"/>
    <property type="evidence" value="ECO:0007669"/>
    <property type="project" value="InterPro"/>
</dbReference>
<dbReference type="EMBL" id="JRAA01000001">
    <property type="protein sequence ID" value="KHF26663.1"/>
    <property type="molecule type" value="Genomic_DNA"/>
</dbReference>
<dbReference type="CDD" id="cd03814">
    <property type="entry name" value="GT4-like"/>
    <property type="match status" value="1"/>
</dbReference>
<dbReference type="PANTHER" id="PTHR45947:SF3">
    <property type="entry name" value="SULFOQUINOVOSYL TRANSFERASE SQD2"/>
    <property type="match status" value="1"/>
</dbReference>
<name>A0A0B0H908_SOVGS</name>
<dbReference type="AlphaFoldDB" id="A0A0B0H908"/>
<dbReference type="OrthoDB" id="9802525at2"/>
<protein>
    <submittedName>
        <fullName evidence="3">Glycosyltransferase</fullName>
    </submittedName>
</protein>
<keyword evidence="5" id="KW-1185">Reference proteome</keyword>
<dbReference type="GeneID" id="86990686"/>
<reference evidence="4 6" key="2">
    <citation type="submission" date="2016-11" db="EMBL/GenBank/DDBJ databases">
        <title>Mixed transmission modes and dynamic genome evolution in an obligate animal-bacterial symbiosis.</title>
        <authorList>
            <person name="Russell S.L."/>
            <person name="Corbett-Detig R.B."/>
            <person name="Cavanaugh C.M."/>
        </authorList>
    </citation>
    <scope>NUCLEOTIDE SEQUENCE [LARGE SCALE GENOMIC DNA]</scope>
    <source>
        <strain evidence="4">MA-KB16</strain>
    </source>
</reference>
<dbReference type="Pfam" id="PF00534">
    <property type="entry name" value="Glycos_transf_1"/>
    <property type="match status" value="1"/>
</dbReference>
<dbReference type="PANTHER" id="PTHR45947">
    <property type="entry name" value="SULFOQUINOVOSYL TRANSFERASE SQD2"/>
    <property type="match status" value="1"/>
</dbReference>
<feature type="domain" description="Glycosyltransferase subfamily 4-like N-terminal" evidence="2">
    <location>
        <begin position="14"/>
        <end position="168"/>
    </location>
</feature>
<dbReference type="Proteomes" id="UP000030856">
    <property type="component" value="Unassembled WGS sequence"/>
</dbReference>
<accession>A0A0B0H908</accession>
<feature type="domain" description="Glycosyl transferase family 1" evidence="1">
    <location>
        <begin position="174"/>
        <end position="296"/>
    </location>
</feature>
<dbReference type="SUPFAM" id="SSF53756">
    <property type="entry name" value="UDP-Glycosyltransferase/glycogen phosphorylase"/>
    <property type="match status" value="1"/>
</dbReference>
<evidence type="ECO:0000259" key="1">
    <source>
        <dbReference type="Pfam" id="PF00534"/>
    </source>
</evidence>
<gene>
    <name evidence="4" type="ORF">BOV88_01185</name>
    <name evidence="3" type="ORF">JV46_23240</name>
</gene>
<reference evidence="3 5" key="1">
    <citation type="journal article" date="2014" name="BMC Genomics">
        <title>The genome of the intracellular bacterium of the coastal bivalve, Solemya velum: a blueprint for thriving in and out of symbiosis.</title>
        <authorList>
            <person name="Dmytrenko O."/>
            <person name="Russell S.L."/>
            <person name="Loo W.T."/>
            <person name="Fontanez K.M."/>
            <person name="Liao L."/>
            <person name="Roeselers G."/>
            <person name="Sharma R."/>
            <person name="Stewart F.J."/>
            <person name="Newton I.L."/>
            <person name="Woyke T."/>
            <person name="Wu D."/>
            <person name="Lang J.M."/>
            <person name="Eisen J.A."/>
            <person name="Cavanaugh C.M."/>
        </authorList>
    </citation>
    <scope>NUCLEOTIDE SEQUENCE [LARGE SCALE GENOMIC DNA]</scope>
    <source>
        <strain evidence="3 5">WH</strain>
    </source>
</reference>
<dbReference type="STRING" id="2340.JV46_23240"/>
<dbReference type="Proteomes" id="UP000190962">
    <property type="component" value="Unassembled WGS sequence"/>
</dbReference>
<evidence type="ECO:0000313" key="6">
    <source>
        <dbReference type="Proteomes" id="UP000190962"/>
    </source>
</evidence>
<dbReference type="InterPro" id="IPR028098">
    <property type="entry name" value="Glyco_trans_4-like_N"/>
</dbReference>
<keyword evidence="3" id="KW-0808">Transferase</keyword>
<evidence type="ECO:0000313" key="5">
    <source>
        <dbReference type="Proteomes" id="UP000030856"/>
    </source>
</evidence>
<dbReference type="InterPro" id="IPR001296">
    <property type="entry name" value="Glyco_trans_1"/>
</dbReference>
<dbReference type="InterPro" id="IPR050194">
    <property type="entry name" value="Glycosyltransferase_grp1"/>
</dbReference>
<comment type="caution">
    <text evidence="3">The sequence shown here is derived from an EMBL/GenBank/DDBJ whole genome shotgun (WGS) entry which is preliminary data.</text>
</comment>
<dbReference type="eggNOG" id="COG0438">
    <property type="taxonomic scope" value="Bacteria"/>
</dbReference>
<evidence type="ECO:0000313" key="4">
    <source>
        <dbReference type="EMBL" id="OOY36232.1"/>
    </source>
</evidence>
<dbReference type="Gene3D" id="3.40.50.2000">
    <property type="entry name" value="Glycogen Phosphorylase B"/>
    <property type="match status" value="2"/>
</dbReference>
<evidence type="ECO:0000313" key="3">
    <source>
        <dbReference type="EMBL" id="KHF26663.1"/>
    </source>
</evidence>
<dbReference type="RefSeq" id="WP_043116456.1">
    <property type="nucleotide sequence ID" value="NZ_JRAA01000001.1"/>
</dbReference>
<dbReference type="EMBL" id="MPNX01000001">
    <property type="protein sequence ID" value="OOY36232.1"/>
    <property type="molecule type" value="Genomic_DNA"/>
</dbReference>